<name>A0AAD8N0X8_9APIA</name>
<sequence length="163" mass="17976">MLQFGWTLHTPNTFPNFRSQRTVGLFPVRKMTHMPTSHYTYPAYLDSNKVNESHGNLMLNGICITLAASSGHKEEEYRKARAEVKRKSADLGGYSVEGLSVGGHETCVIVPELKSAFDIGRSKKDDTSPSLSVVNNVSDSISRLDISAVAEPEIKLPIQQLDV</sequence>
<dbReference type="Proteomes" id="UP001237642">
    <property type="component" value="Unassembled WGS sequence"/>
</dbReference>
<organism evidence="1 2">
    <name type="scientific">Heracleum sosnowskyi</name>
    <dbReference type="NCBI Taxonomy" id="360622"/>
    <lineage>
        <taxon>Eukaryota</taxon>
        <taxon>Viridiplantae</taxon>
        <taxon>Streptophyta</taxon>
        <taxon>Embryophyta</taxon>
        <taxon>Tracheophyta</taxon>
        <taxon>Spermatophyta</taxon>
        <taxon>Magnoliopsida</taxon>
        <taxon>eudicotyledons</taxon>
        <taxon>Gunneridae</taxon>
        <taxon>Pentapetalae</taxon>
        <taxon>asterids</taxon>
        <taxon>campanulids</taxon>
        <taxon>Apiales</taxon>
        <taxon>Apiaceae</taxon>
        <taxon>Apioideae</taxon>
        <taxon>apioid superclade</taxon>
        <taxon>Tordylieae</taxon>
        <taxon>Tordyliinae</taxon>
        <taxon>Heracleum</taxon>
    </lineage>
</organism>
<protein>
    <submittedName>
        <fullName evidence="1">Uncharacterized protein</fullName>
    </submittedName>
</protein>
<comment type="caution">
    <text evidence="1">The sequence shown here is derived from an EMBL/GenBank/DDBJ whole genome shotgun (WGS) entry which is preliminary data.</text>
</comment>
<dbReference type="PANTHER" id="PTHR46504:SF1">
    <property type="entry name" value="TRNASE Z TRZ2, CHLOROPLASTIC"/>
    <property type="match status" value="1"/>
</dbReference>
<keyword evidence="2" id="KW-1185">Reference proteome</keyword>
<dbReference type="EMBL" id="JAUIZM010000002">
    <property type="protein sequence ID" value="KAK1397635.1"/>
    <property type="molecule type" value="Genomic_DNA"/>
</dbReference>
<dbReference type="AlphaFoldDB" id="A0AAD8N0X8"/>
<reference evidence="1" key="2">
    <citation type="submission" date="2023-05" db="EMBL/GenBank/DDBJ databases">
        <authorList>
            <person name="Schelkunov M.I."/>
        </authorList>
    </citation>
    <scope>NUCLEOTIDE SEQUENCE</scope>
    <source>
        <strain evidence="1">Hsosn_3</strain>
        <tissue evidence="1">Leaf</tissue>
    </source>
</reference>
<evidence type="ECO:0000313" key="2">
    <source>
        <dbReference type="Proteomes" id="UP001237642"/>
    </source>
</evidence>
<proteinExistence type="predicted"/>
<gene>
    <name evidence="1" type="ORF">POM88_007498</name>
</gene>
<dbReference type="PANTHER" id="PTHR46504">
    <property type="entry name" value="TRNASE Z TRZ1"/>
    <property type="match status" value="1"/>
</dbReference>
<accession>A0AAD8N0X8</accession>
<reference evidence="1" key="1">
    <citation type="submission" date="2023-02" db="EMBL/GenBank/DDBJ databases">
        <title>Genome of toxic invasive species Heracleum sosnowskyi carries increased number of genes despite the absence of recent whole-genome duplications.</title>
        <authorList>
            <person name="Schelkunov M."/>
            <person name="Shtratnikova V."/>
            <person name="Makarenko M."/>
            <person name="Klepikova A."/>
            <person name="Omelchenko D."/>
            <person name="Novikova G."/>
            <person name="Obukhova E."/>
            <person name="Bogdanov V."/>
            <person name="Penin A."/>
            <person name="Logacheva M."/>
        </authorList>
    </citation>
    <scope>NUCLEOTIDE SEQUENCE</scope>
    <source>
        <strain evidence="1">Hsosn_3</strain>
        <tissue evidence="1">Leaf</tissue>
    </source>
</reference>
<evidence type="ECO:0000313" key="1">
    <source>
        <dbReference type="EMBL" id="KAK1397635.1"/>
    </source>
</evidence>